<dbReference type="GO" id="GO:0003886">
    <property type="term" value="F:DNA (cytosine-5-)-methyltransferase activity"/>
    <property type="evidence" value="ECO:0007669"/>
    <property type="project" value="UniProtKB-EC"/>
</dbReference>
<protein>
    <recommendedName>
        <fullName evidence="7">Cytosine-specific methyltransferase</fullName>
        <ecNumber evidence="7">2.1.1.37</ecNumber>
    </recommendedName>
</protein>
<dbReference type="PANTHER" id="PTHR10629:SF52">
    <property type="entry name" value="DNA (CYTOSINE-5)-METHYLTRANSFERASE 1"/>
    <property type="match status" value="1"/>
</dbReference>
<dbReference type="EC" id="2.1.1.37" evidence="7"/>
<name>A0A2M9HE25_9BIFI</name>
<dbReference type="GO" id="GO:0009307">
    <property type="term" value="P:DNA restriction-modification system"/>
    <property type="evidence" value="ECO:0007669"/>
    <property type="project" value="UniProtKB-KW"/>
</dbReference>
<dbReference type="InterPro" id="IPR018117">
    <property type="entry name" value="C5_DNA_meth_AS"/>
</dbReference>
<dbReference type="InterPro" id="IPR031303">
    <property type="entry name" value="C5_meth_CS"/>
</dbReference>
<keyword evidence="2 5" id="KW-0808">Transferase</keyword>
<organism evidence="8 9">
    <name type="scientific">Bifidobacterium simiarum</name>
    <dbReference type="NCBI Taxonomy" id="2045441"/>
    <lineage>
        <taxon>Bacteria</taxon>
        <taxon>Bacillati</taxon>
        <taxon>Actinomycetota</taxon>
        <taxon>Actinomycetes</taxon>
        <taxon>Bifidobacteriales</taxon>
        <taxon>Bifidobacteriaceae</taxon>
        <taxon>Bifidobacterium</taxon>
    </lineage>
</organism>
<evidence type="ECO:0000256" key="6">
    <source>
        <dbReference type="RuleBase" id="RU000416"/>
    </source>
</evidence>
<evidence type="ECO:0000313" key="9">
    <source>
        <dbReference type="Proteomes" id="UP000231451"/>
    </source>
</evidence>
<gene>
    <name evidence="8" type="ORF">CSQ87_07585</name>
</gene>
<keyword evidence="3 5" id="KW-0949">S-adenosyl-L-methionine</keyword>
<comment type="similarity">
    <text evidence="5 6">Belongs to the class I-like SAM-binding methyltransferase superfamily. C5-methyltransferase family.</text>
</comment>
<evidence type="ECO:0000313" key="8">
    <source>
        <dbReference type="EMBL" id="PJM75072.1"/>
    </source>
</evidence>
<dbReference type="PRINTS" id="PR00105">
    <property type="entry name" value="C5METTRFRASE"/>
</dbReference>
<dbReference type="GO" id="GO:0044027">
    <property type="term" value="P:negative regulation of gene expression via chromosomal CpG island methylation"/>
    <property type="evidence" value="ECO:0007669"/>
    <property type="project" value="TreeGrafter"/>
</dbReference>
<dbReference type="NCBIfam" id="TIGR00675">
    <property type="entry name" value="dcm"/>
    <property type="match status" value="1"/>
</dbReference>
<dbReference type="Proteomes" id="UP000231451">
    <property type="component" value="Unassembled WGS sequence"/>
</dbReference>
<evidence type="ECO:0000256" key="5">
    <source>
        <dbReference type="PROSITE-ProRule" id="PRU01016"/>
    </source>
</evidence>
<comment type="catalytic activity">
    <reaction evidence="7">
        <text>a 2'-deoxycytidine in DNA + S-adenosyl-L-methionine = a 5-methyl-2'-deoxycytidine in DNA + S-adenosyl-L-homocysteine + H(+)</text>
        <dbReference type="Rhea" id="RHEA:13681"/>
        <dbReference type="Rhea" id="RHEA-COMP:11369"/>
        <dbReference type="Rhea" id="RHEA-COMP:11370"/>
        <dbReference type="ChEBI" id="CHEBI:15378"/>
        <dbReference type="ChEBI" id="CHEBI:57856"/>
        <dbReference type="ChEBI" id="CHEBI:59789"/>
        <dbReference type="ChEBI" id="CHEBI:85452"/>
        <dbReference type="ChEBI" id="CHEBI:85454"/>
        <dbReference type="EC" id="2.1.1.37"/>
    </reaction>
</comment>
<dbReference type="GO" id="GO:0003677">
    <property type="term" value="F:DNA binding"/>
    <property type="evidence" value="ECO:0007669"/>
    <property type="project" value="TreeGrafter"/>
</dbReference>
<feature type="active site" evidence="5">
    <location>
        <position position="153"/>
    </location>
</feature>
<dbReference type="InterPro" id="IPR029063">
    <property type="entry name" value="SAM-dependent_MTases_sf"/>
</dbReference>
<dbReference type="Gene3D" id="3.40.50.150">
    <property type="entry name" value="Vaccinia Virus protein VP39"/>
    <property type="match status" value="1"/>
</dbReference>
<dbReference type="SUPFAM" id="SSF53335">
    <property type="entry name" value="S-adenosyl-L-methionine-dependent methyltransferases"/>
    <property type="match status" value="1"/>
</dbReference>
<dbReference type="InterPro" id="IPR050390">
    <property type="entry name" value="C5-Methyltransferase"/>
</dbReference>
<dbReference type="PROSITE" id="PS00095">
    <property type="entry name" value="C5_MTASE_2"/>
    <property type="match status" value="1"/>
</dbReference>
<dbReference type="OrthoDB" id="9813719at2"/>
<evidence type="ECO:0000256" key="2">
    <source>
        <dbReference type="ARBA" id="ARBA00022679"/>
    </source>
</evidence>
<accession>A0A2M9HE25</accession>
<evidence type="ECO:0000256" key="1">
    <source>
        <dbReference type="ARBA" id="ARBA00022603"/>
    </source>
</evidence>
<proteinExistence type="inferred from homology"/>
<comment type="caution">
    <text evidence="8">The sequence shown here is derived from an EMBL/GenBank/DDBJ whole genome shotgun (WGS) entry which is preliminary data.</text>
</comment>
<keyword evidence="1 5" id="KW-0489">Methyltransferase</keyword>
<dbReference type="PROSITE" id="PS00094">
    <property type="entry name" value="C5_MTASE_1"/>
    <property type="match status" value="1"/>
</dbReference>
<dbReference type="GO" id="GO:0032259">
    <property type="term" value="P:methylation"/>
    <property type="evidence" value="ECO:0007669"/>
    <property type="project" value="UniProtKB-KW"/>
</dbReference>
<sequence length="530" mass="59118">MTHRANSSKGDTKVTQGNSPTFIELFAGCGGLSLGLRSAGFREVMANELSSMPAETFALNLMNVDMRSSEFQQTEPKDRKVLWIDSSSDDVSERLVDNPFERPETNMAELSGIDDFEGRLIVGDIRRLNAFIEDRGSALVHGEVDLVSGGPPCQSFSLAGRREFGNQRNQLPWEFAKFVDVQRPRMVLLENVEGILRPFKLDSTTYYAWFEVCKAFANIGYATCPMLVNARLAGVAQNRPRFIMLAIREDLVSNLSEDIAPWFAQGVRLIEAVKSEDPAYDKNEWRYWDLTDEADASRAEVSVFAPLVAFRDPAKQHTVYDAIRDLQDVDAPARSKYVKELNSVLGDYLEGGNPKMQNLRHPNSTPKVQARFRVYQVIANSPKQVGDEIKKIMRGQKTDISDATYQALLKRDLLEYGNGLPTDHGSMVDYLAGMKTRKFSQRALVSTLPAPAALSIPDDVAHYSEPRTLSVREMARIQSFPDSFEFRGIATTGGARRRYQVPQYTQIGNAVPPLLGRALGKVVSSILSSL</sequence>
<dbReference type="AlphaFoldDB" id="A0A2M9HE25"/>
<evidence type="ECO:0000256" key="4">
    <source>
        <dbReference type="ARBA" id="ARBA00022747"/>
    </source>
</evidence>
<reference evidence="8 9" key="1">
    <citation type="submission" date="2017-10" db="EMBL/GenBank/DDBJ databases">
        <title>Draft genome sequences of strains TRE 1, TRE 9, TRE H and TRI 7, isolated from tamarins, belonging to four potential novel Bifidobacterium species.</title>
        <authorList>
            <person name="Mattarelli P."/>
            <person name="Modesto M."/>
            <person name="Puglisi E."/>
            <person name="Morelli L."/>
            <person name="Spezio C."/>
            <person name="Bonetti A."/>
            <person name="Sandri C."/>
        </authorList>
    </citation>
    <scope>NUCLEOTIDE SEQUENCE [LARGE SCALE GENOMIC DNA]</scope>
    <source>
        <strain evidence="9">TRI7</strain>
    </source>
</reference>
<evidence type="ECO:0000256" key="3">
    <source>
        <dbReference type="ARBA" id="ARBA00022691"/>
    </source>
</evidence>
<dbReference type="PROSITE" id="PS51679">
    <property type="entry name" value="SAM_MT_C5"/>
    <property type="match status" value="1"/>
</dbReference>
<keyword evidence="4" id="KW-0680">Restriction system</keyword>
<dbReference type="Pfam" id="PF00145">
    <property type="entry name" value="DNA_methylase"/>
    <property type="match status" value="2"/>
</dbReference>
<dbReference type="REBASE" id="246030">
    <property type="entry name" value="M.BspTRI7ORF7585P"/>
</dbReference>
<dbReference type="PANTHER" id="PTHR10629">
    <property type="entry name" value="CYTOSINE-SPECIFIC METHYLTRANSFERASE"/>
    <property type="match status" value="1"/>
</dbReference>
<evidence type="ECO:0000256" key="7">
    <source>
        <dbReference type="RuleBase" id="RU000417"/>
    </source>
</evidence>
<dbReference type="InterPro" id="IPR001525">
    <property type="entry name" value="C5_MeTfrase"/>
</dbReference>
<dbReference type="EMBL" id="PEBK01000006">
    <property type="protein sequence ID" value="PJM75072.1"/>
    <property type="molecule type" value="Genomic_DNA"/>
</dbReference>
<keyword evidence="9" id="KW-1185">Reference proteome</keyword>
<dbReference type="Gene3D" id="3.90.120.10">
    <property type="entry name" value="DNA Methylase, subunit A, domain 2"/>
    <property type="match status" value="1"/>
</dbReference>